<dbReference type="InterPro" id="IPR057100">
    <property type="entry name" value="MAX_effector"/>
</dbReference>
<evidence type="ECO:0000256" key="1">
    <source>
        <dbReference type="SAM" id="SignalP"/>
    </source>
</evidence>
<sequence length="76" mass="8187">MKTFAILALAAAYLPATLGLCTLQLKFLEDGKWHSVTKTAYPGDTLYIMGHSTKIGPLCAPAKTTWTDAKIVSWSG</sequence>
<gene>
    <name evidence="3" type="ORF">LY79DRAFT_560064</name>
</gene>
<feature type="domain" description="MAX effector" evidence="2">
    <location>
        <begin position="15"/>
        <end position="74"/>
    </location>
</feature>
<feature type="chain" id="PRO_5042112750" description="MAX effector domain-containing protein" evidence="1">
    <location>
        <begin position="20"/>
        <end position="76"/>
    </location>
</feature>
<organism evidence="3 4">
    <name type="scientific">Colletotrichum navitas</name>
    <dbReference type="NCBI Taxonomy" id="681940"/>
    <lineage>
        <taxon>Eukaryota</taxon>
        <taxon>Fungi</taxon>
        <taxon>Dikarya</taxon>
        <taxon>Ascomycota</taxon>
        <taxon>Pezizomycotina</taxon>
        <taxon>Sordariomycetes</taxon>
        <taxon>Hypocreomycetidae</taxon>
        <taxon>Glomerellales</taxon>
        <taxon>Glomerellaceae</taxon>
        <taxon>Colletotrichum</taxon>
        <taxon>Colletotrichum graminicola species complex</taxon>
    </lineage>
</organism>
<dbReference type="Proteomes" id="UP001230504">
    <property type="component" value="Unassembled WGS sequence"/>
</dbReference>
<name>A0AAD8PVI9_9PEZI</name>
<protein>
    <recommendedName>
        <fullName evidence="2">MAX effector domain-containing protein</fullName>
    </recommendedName>
</protein>
<keyword evidence="4" id="KW-1185">Reference proteome</keyword>
<dbReference type="AlphaFoldDB" id="A0AAD8PVI9"/>
<evidence type="ECO:0000259" key="2">
    <source>
        <dbReference type="Pfam" id="PF23364"/>
    </source>
</evidence>
<comment type="caution">
    <text evidence="3">The sequence shown here is derived from an EMBL/GenBank/DDBJ whole genome shotgun (WGS) entry which is preliminary data.</text>
</comment>
<dbReference type="EMBL" id="JAHLJV010000049">
    <property type="protein sequence ID" value="KAK1584998.1"/>
    <property type="molecule type" value="Genomic_DNA"/>
</dbReference>
<proteinExistence type="predicted"/>
<dbReference type="RefSeq" id="XP_060412054.1">
    <property type="nucleotide sequence ID" value="XM_060558303.1"/>
</dbReference>
<keyword evidence="1" id="KW-0732">Signal</keyword>
<dbReference type="Pfam" id="PF23364">
    <property type="entry name" value="MAX_effector"/>
    <property type="match status" value="1"/>
</dbReference>
<accession>A0AAD8PVI9</accession>
<dbReference type="GeneID" id="85442543"/>
<evidence type="ECO:0000313" key="4">
    <source>
        <dbReference type="Proteomes" id="UP001230504"/>
    </source>
</evidence>
<feature type="signal peptide" evidence="1">
    <location>
        <begin position="1"/>
        <end position="19"/>
    </location>
</feature>
<reference evidence="3" key="1">
    <citation type="submission" date="2021-06" db="EMBL/GenBank/DDBJ databases">
        <title>Comparative genomics, transcriptomics and evolutionary studies reveal genomic signatures of adaptation to plant cell wall in hemibiotrophic fungi.</title>
        <authorList>
            <consortium name="DOE Joint Genome Institute"/>
            <person name="Baroncelli R."/>
            <person name="Diaz J.F."/>
            <person name="Benocci T."/>
            <person name="Peng M."/>
            <person name="Battaglia E."/>
            <person name="Haridas S."/>
            <person name="Andreopoulos W."/>
            <person name="Labutti K."/>
            <person name="Pangilinan J."/>
            <person name="Floch G.L."/>
            <person name="Makela M.R."/>
            <person name="Henrissat B."/>
            <person name="Grigoriev I.V."/>
            <person name="Crouch J.A."/>
            <person name="De Vries R.P."/>
            <person name="Sukno S.A."/>
            <person name="Thon M.R."/>
        </authorList>
    </citation>
    <scope>NUCLEOTIDE SEQUENCE</scope>
    <source>
        <strain evidence="3">CBS 125086</strain>
    </source>
</reference>
<evidence type="ECO:0000313" key="3">
    <source>
        <dbReference type="EMBL" id="KAK1584998.1"/>
    </source>
</evidence>